<dbReference type="AlphaFoldDB" id="A0A3E1RGH8"/>
<dbReference type="OrthoDB" id="8690132at2"/>
<name>A0A3E1RGH8_9BURK</name>
<keyword evidence="1" id="KW-0812">Transmembrane</keyword>
<reference evidence="3 4" key="1">
    <citation type="submission" date="2018-05" db="EMBL/GenBank/DDBJ databases">
        <title>Rhodoferax soyangensis sp.nov., isolated from an oligotrophic freshwater lake.</title>
        <authorList>
            <person name="Park M."/>
        </authorList>
    </citation>
    <scope>NUCLEOTIDE SEQUENCE [LARGE SCALE GENOMIC DNA]</scope>
    <source>
        <strain evidence="3 4">IMCC26218</strain>
    </source>
</reference>
<dbReference type="GO" id="GO:0016020">
    <property type="term" value="C:membrane"/>
    <property type="evidence" value="ECO:0007669"/>
    <property type="project" value="InterPro"/>
</dbReference>
<sequence length="292" mass="31014">MNQAGARANLWAGIALIALAALSWSTAGLFPRVVSTDVFTTLFWRSALGGLSVLAAQALLAKRQDLGSLWRLTWPEFWMSLAGSGAMVCFIAAFFYAPVADVVFIYSAFPIMTLLLSALLLGTVVQRIDLLCTATVVLGMGLIVWGQNSLHNLMGAALSLLATLLFALITIGIKRYPQAEMVKVTYVGAFVAALAMAPFATFEGTSTHDLLWLWLYGVLNVGVGFGLYLLGVRRIKAVLASLVCMLEIPLAPLWVYALFGEAVSGQSLLGGAVIVSAVLVNVLSSGRSTAAH</sequence>
<dbReference type="Proteomes" id="UP000260665">
    <property type="component" value="Unassembled WGS sequence"/>
</dbReference>
<dbReference type="InterPro" id="IPR037185">
    <property type="entry name" value="EmrE-like"/>
</dbReference>
<keyword evidence="1" id="KW-0472">Membrane</keyword>
<feature type="transmembrane region" description="Helical" evidence="1">
    <location>
        <begin position="184"/>
        <end position="201"/>
    </location>
</feature>
<dbReference type="RefSeq" id="WP_117172893.1">
    <property type="nucleotide sequence ID" value="NZ_QFZK01000001.1"/>
</dbReference>
<feature type="transmembrane region" description="Helical" evidence="1">
    <location>
        <begin position="43"/>
        <end position="61"/>
    </location>
</feature>
<feature type="domain" description="EamA" evidence="2">
    <location>
        <begin position="154"/>
        <end position="282"/>
    </location>
</feature>
<dbReference type="SUPFAM" id="SSF103481">
    <property type="entry name" value="Multidrug resistance efflux transporter EmrE"/>
    <property type="match status" value="2"/>
</dbReference>
<dbReference type="EMBL" id="QFZK01000001">
    <property type="protein sequence ID" value="RFO98363.1"/>
    <property type="molecule type" value="Genomic_DNA"/>
</dbReference>
<feature type="transmembrane region" description="Helical" evidence="1">
    <location>
        <begin position="265"/>
        <end position="283"/>
    </location>
</feature>
<evidence type="ECO:0000256" key="1">
    <source>
        <dbReference type="SAM" id="Phobius"/>
    </source>
</evidence>
<dbReference type="PANTHER" id="PTHR22911:SF135">
    <property type="entry name" value="BLR4310 PROTEIN"/>
    <property type="match status" value="1"/>
</dbReference>
<proteinExistence type="predicted"/>
<feature type="domain" description="EamA" evidence="2">
    <location>
        <begin position="12"/>
        <end position="144"/>
    </location>
</feature>
<keyword evidence="1" id="KW-1133">Transmembrane helix</keyword>
<dbReference type="PANTHER" id="PTHR22911">
    <property type="entry name" value="ACYL-MALONYL CONDENSING ENZYME-RELATED"/>
    <property type="match status" value="1"/>
</dbReference>
<accession>A0A3E1RGH8</accession>
<dbReference type="InterPro" id="IPR000620">
    <property type="entry name" value="EamA_dom"/>
</dbReference>
<feature type="transmembrane region" description="Helical" evidence="1">
    <location>
        <begin position="77"/>
        <end position="97"/>
    </location>
</feature>
<comment type="caution">
    <text evidence="3">The sequence shown here is derived from an EMBL/GenBank/DDBJ whole genome shotgun (WGS) entry which is preliminary data.</text>
</comment>
<organism evidence="3 4">
    <name type="scientific">Rhodoferax lacus</name>
    <dbReference type="NCBI Taxonomy" id="2184758"/>
    <lineage>
        <taxon>Bacteria</taxon>
        <taxon>Pseudomonadati</taxon>
        <taxon>Pseudomonadota</taxon>
        <taxon>Betaproteobacteria</taxon>
        <taxon>Burkholderiales</taxon>
        <taxon>Comamonadaceae</taxon>
        <taxon>Rhodoferax</taxon>
    </lineage>
</organism>
<dbReference type="Pfam" id="PF00892">
    <property type="entry name" value="EamA"/>
    <property type="match status" value="2"/>
</dbReference>
<evidence type="ECO:0000259" key="2">
    <source>
        <dbReference type="Pfam" id="PF00892"/>
    </source>
</evidence>
<gene>
    <name evidence="3" type="ORF">DIC66_00195</name>
</gene>
<feature type="transmembrane region" description="Helical" evidence="1">
    <location>
        <begin position="103"/>
        <end position="121"/>
    </location>
</feature>
<keyword evidence="4" id="KW-1185">Reference proteome</keyword>
<feature type="transmembrane region" description="Helical" evidence="1">
    <location>
        <begin position="128"/>
        <end position="147"/>
    </location>
</feature>
<evidence type="ECO:0000313" key="4">
    <source>
        <dbReference type="Proteomes" id="UP000260665"/>
    </source>
</evidence>
<evidence type="ECO:0000313" key="3">
    <source>
        <dbReference type="EMBL" id="RFO98363.1"/>
    </source>
</evidence>
<feature type="transmembrane region" description="Helical" evidence="1">
    <location>
        <begin position="153"/>
        <end position="172"/>
    </location>
</feature>
<protein>
    <recommendedName>
        <fullName evidence="2">EamA domain-containing protein</fullName>
    </recommendedName>
</protein>
<feature type="transmembrane region" description="Helical" evidence="1">
    <location>
        <begin position="213"/>
        <end position="230"/>
    </location>
</feature>
<feature type="transmembrane region" description="Helical" evidence="1">
    <location>
        <begin position="237"/>
        <end position="259"/>
    </location>
</feature>